<proteinExistence type="inferred from homology"/>
<dbReference type="InterPro" id="IPR013538">
    <property type="entry name" value="ASHA1/2-like_C"/>
</dbReference>
<evidence type="ECO:0000313" key="4">
    <source>
        <dbReference type="Proteomes" id="UP000503540"/>
    </source>
</evidence>
<accession>A0A6G9YDB0</accession>
<dbReference type="EMBL" id="CP046172">
    <property type="protein sequence ID" value="QIS11265.1"/>
    <property type="molecule type" value="Genomic_DNA"/>
</dbReference>
<comment type="similarity">
    <text evidence="1">Belongs to the AHA1 family.</text>
</comment>
<feature type="domain" description="Activator of Hsp90 ATPase homologue 1/2-like C-terminal" evidence="2">
    <location>
        <begin position="33"/>
        <end position="138"/>
    </location>
</feature>
<protein>
    <submittedName>
        <fullName evidence="3">ATPase</fullName>
    </submittedName>
</protein>
<dbReference type="InterPro" id="IPR023393">
    <property type="entry name" value="START-like_dom_sf"/>
</dbReference>
<dbReference type="SUPFAM" id="SSF55961">
    <property type="entry name" value="Bet v1-like"/>
    <property type="match status" value="1"/>
</dbReference>
<dbReference type="CDD" id="cd08899">
    <property type="entry name" value="SRPBCC_CalC_Aha1-like_6"/>
    <property type="match status" value="1"/>
</dbReference>
<reference evidence="3 4" key="1">
    <citation type="journal article" date="2019" name="ACS Chem. Biol.">
        <title>Identification and Mobilization of a Cryptic Antibiotic Biosynthesis Gene Locus from a Human-Pathogenic Nocardia Isolate.</title>
        <authorList>
            <person name="Herisse M."/>
            <person name="Ishida K."/>
            <person name="Porter J.L."/>
            <person name="Howden B."/>
            <person name="Hertweck C."/>
            <person name="Stinear T.P."/>
            <person name="Pidot S.J."/>
        </authorList>
    </citation>
    <scope>NUCLEOTIDE SEQUENCE [LARGE SCALE GENOMIC DNA]</scope>
    <source>
        <strain evidence="3 4">AUSMDU00012717</strain>
    </source>
</reference>
<dbReference type="RefSeq" id="WP_167474109.1">
    <property type="nucleotide sequence ID" value="NZ_CP046172.1"/>
</dbReference>
<sequence>MSNYRPSPLQRVELVDDGGRWSLVFHRQFPQAPGSVWAALTEPDELREWAPYTADRSLAAVGPVTLFMTDGTELPGEVSAAQSPTLLEFTWGGDLLRWELCASGTGTALTLTHRLPERGVAAMMAAGWHICLDVAAELLAGSPVGPIIGMAAMAHGWPELNAQYSDRLGVEPVAPPVQQ</sequence>
<evidence type="ECO:0000259" key="2">
    <source>
        <dbReference type="Pfam" id="PF08327"/>
    </source>
</evidence>
<dbReference type="KEGG" id="nah:F5544_16930"/>
<dbReference type="Gene3D" id="3.30.530.20">
    <property type="match status" value="1"/>
</dbReference>
<keyword evidence="4" id="KW-1185">Reference proteome</keyword>
<gene>
    <name evidence="3" type="ORF">F5544_16930</name>
</gene>
<dbReference type="AlphaFoldDB" id="A0A6G9YDB0"/>
<dbReference type="Proteomes" id="UP000503540">
    <property type="component" value="Chromosome"/>
</dbReference>
<organism evidence="3 4">
    <name type="scientific">Nocardia arthritidis</name>
    <dbReference type="NCBI Taxonomy" id="228602"/>
    <lineage>
        <taxon>Bacteria</taxon>
        <taxon>Bacillati</taxon>
        <taxon>Actinomycetota</taxon>
        <taxon>Actinomycetes</taxon>
        <taxon>Mycobacteriales</taxon>
        <taxon>Nocardiaceae</taxon>
        <taxon>Nocardia</taxon>
    </lineage>
</organism>
<name>A0A6G9YDB0_9NOCA</name>
<evidence type="ECO:0000256" key="1">
    <source>
        <dbReference type="ARBA" id="ARBA00006817"/>
    </source>
</evidence>
<evidence type="ECO:0000313" key="3">
    <source>
        <dbReference type="EMBL" id="QIS11265.1"/>
    </source>
</evidence>
<dbReference type="Pfam" id="PF08327">
    <property type="entry name" value="AHSA1"/>
    <property type="match status" value="1"/>
</dbReference>